<dbReference type="OMA" id="DYMNEIN"/>
<feature type="compositionally biased region" description="Polar residues" evidence="1">
    <location>
        <begin position="231"/>
        <end position="241"/>
    </location>
</feature>
<protein>
    <submittedName>
        <fullName evidence="2">Uncharacterized protein</fullName>
    </submittedName>
</protein>
<gene>
    <name evidence="2" type="ORF">EDI_310140</name>
</gene>
<evidence type="ECO:0000313" key="3">
    <source>
        <dbReference type="Proteomes" id="UP000008076"/>
    </source>
</evidence>
<evidence type="ECO:0000313" key="2">
    <source>
        <dbReference type="EMBL" id="EDR23783.1"/>
    </source>
</evidence>
<dbReference type="KEGG" id="edi:EDI_310140"/>
<dbReference type="GeneID" id="5884973"/>
<organism evidence="3">
    <name type="scientific">Entamoeba dispar (strain ATCC PRA-260 / SAW760)</name>
    <dbReference type="NCBI Taxonomy" id="370354"/>
    <lineage>
        <taxon>Eukaryota</taxon>
        <taxon>Amoebozoa</taxon>
        <taxon>Evosea</taxon>
        <taxon>Archamoebae</taxon>
        <taxon>Mastigamoebida</taxon>
        <taxon>Entamoebidae</taxon>
        <taxon>Entamoeba</taxon>
    </lineage>
</organism>
<feature type="region of interest" description="Disordered" evidence="1">
    <location>
        <begin position="223"/>
        <end position="251"/>
    </location>
</feature>
<name>B0ENU4_ENTDS</name>
<proteinExistence type="predicted"/>
<accession>B0ENU4</accession>
<reference evidence="3" key="1">
    <citation type="submission" date="2007-12" db="EMBL/GenBank/DDBJ databases">
        <title>Annotation of Entamoeba dispar SAW760.</title>
        <authorList>
            <person name="Lorenzi H."/>
            <person name="Inman J."/>
            <person name="Schobel S."/>
            <person name="Amedeo P."/>
            <person name="Caler E."/>
        </authorList>
    </citation>
    <scope>NUCLEOTIDE SEQUENCE [LARGE SCALE GENOMIC DNA]</scope>
    <source>
        <strain evidence="3">ATCC PRA-260 / SAW760</strain>
    </source>
</reference>
<dbReference type="OrthoDB" id="29892at2759"/>
<dbReference type="AlphaFoldDB" id="B0ENU4"/>
<dbReference type="eggNOG" id="ENOG502RC6Q">
    <property type="taxonomic scope" value="Eukaryota"/>
</dbReference>
<dbReference type="EMBL" id="DS550146">
    <property type="protein sequence ID" value="EDR23783.1"/>
    <property type="molecule type" value="Genomic_DNA"/>
</dbReference>
<keyword evidence="3" id="KW-1185">Reference proteome</keyword>
<dbReference type="RefSeq" id="XP_001739807.1">
    <property type="nucleotide sequence ID" value="XM_001739755.1"/>
</dbReference>
<dbReference type="VEuPathDB" id="AmoebaDB:EDI_310140"/>
<dbReference type="Proteomes" id="UP000008076">
    <property type="component" value="Unassembled WGS sequence"/>
</dbReference>
<sequence length="463" mass="53597">MSINTQNNTDEPVNKDFSYLSGLIRILADRYPSFLPKFIESSETIYENEITKDWFYINFQKRLNSLNSDTKKKLKDKLVHLFKIQAMLSDLNSSLTDVSIDVGVSLKEHYNNALKVIKISGVSKEDHFIKIPVGYGCPKHISIGSTSIKIRIHVNCPDDWKLNGLDIIHYVSDDELQNRSFVFLSGKTLSLSKFNKEMTISGYGLRSKERIGNLVLKTRNTEPHYPISHKVPTTANYNTGESQRKVSSGIIPSKNSINGLYEAQSYGTQQGNTAQERDQNSESNNYDSLTFKISSSNEPIEIKNITYYPFILNNPSSSERDIVLRVNIHTDYMNEINEKETFEPKGVFSTDMKEDIILCNVLFGNAFKTIEELNKFIDDMQTKFNLKYFDCYELNLNENYVVLDHYLYKTLYGFIPLIYPIPKNYRNTDDYKNWFFVFFNYLHPSNEISAVIIHKKEKNTQIR</sequence>
<evidence type="ECO:0000256" key="1">
    <source>
        <dbReference type="SAM" id="MobiDB-lite"/>
    </source>
</evidence>